<keyword evidence="1" id="KW-0732">Signal</keyword>
<evidence type="ECO:0000259" key="2">
    <source>
        <dbReference type="PROSITE" id="PS51352"/>
    </source>
</evidence>
<keyword evidence="4" id="KW-1185">Reference proteome</keyword>
<reference evidence="3 4" key="1">
    <citation type="submission" date="2019-02" db="EMBL/GenBank/DDBJ databases">
        <title>Pedobacter sp. RP-1-13 sp. nov., isolated from Arctic soil.</title>
        <authorList>
            <person name="Dahal R.H."/>
        </authorList>
    </citation>
    <scope>NUCLEOTIDE SEQUENCE [LARGE SCALE GENOMIC DNA]</scope>
    <source>
        <strain evidence="3 4">RP-1-13</strain>
    </source>
</reference>
<evidence type="ECO:0000256" key="1">
    <source>
        <dbReference type="SAM" id="SignalP"/>
    </source>
</evidence>
<dbReference type="EMBL" id="SJSK01000004">
    <property type="protein sequence ID" value="TCC89123.1"/>
    <property type="molecule type" value="Genomic_DNA"/>
</dbReference>
<dbReference type="InterPro" id="IPR036249">
    <property type="entry name" value="Thioredoxin-like_sf"/>
</dbReference>
<dbReference type="OrthoDB" id="6398367at2"/>
<sequence>MKNILTALTLLFAMNAGAQELNKKIEDPNRHKQVMLNLCTREGITSFPEFKESYDPNYAAYKPDSTAFAALSKLIKGKKITIVLGTWCGDSKYQVPHFLKIMDGLKIDEDKITIIGVDGAKHAENGLIDSLKITNVPTFIFFDKKGKEVGRITEHPKETLEKDMLKILAVTKKTKASETKTK</sequence>
<protein>
    <submittedName>
        <fullName evidence="3">Thioredoxin</fullName>
    </submittedName>
</protein>
<feature type="domain" description="Thioredoxin" evidence="2">
    <location>
        <begin position="41"/>
        <end position="173"/>
    </location>
</feature>
<dbReference type="PROSITE" id="PS51352">
    <property type="entry name" value="THIOREDOXIN_2"/>
    <property type="match status" value="1"/>
</dbReference>
<feature type="signal peptide" evidence="1">
    <location>
        <begin position="1"/>
        <end position="18"/>
    </location>
</feature>
<dbReference type="CDD" id="cd02947">
    <property type="entry name" value="TRX_family"/>
    <property type="match status" value="1"/>
</dbReference>
<dbReference type="Proteomes" id="UP000292884">
    <property type="component" value="Unassembled WGS sequence"/>
</dbReference>
<feature type="chain" id="PRO_5020901261" evidence="1">
    <location>
        <begin position="19"/>
        <end position="182"/>
    </location>
</feature>
<dbReference type="AlphaFoldDB" id="A0A4R0MQZ8"/>
<dbReference type="Pfam" id="PF14595">
    <property type="entry name" value="Thioredoxin_9"/>
    <property type="match status" value="1"/>
</dbReference>
<dbReference type="RefSeq" id="WP_131554113.1">
    <property type="nucleotide sequence ID" value="NZ_SJSK01000004.1"/>
</dbReference>
<gene>
    <name evidence="3" type="ORF">EZ428_15590</name>
</gene>
<comment type="caution">
    <text evidence="3">The sequence shown here is derived from an EMBL/GenBank/DDBJ whole genome shotgun (WGS) entry which is preliminary data.</text>
</comment>
<dbReference type="Gene3D" id="3.40.30.10">
    <property type="entry name" value="Glutaredoxin"/>
    <property type="match status" value="1"/>
</dbReference>
<evidence type="ECO:0000313" key="3">
    <source>
        <dbReference type="EMBL" id="TCC89123.1"/>
    </source>
</evidence>
<organism evidence="3 4">
    <name type="scientific">Pedobacter frigiditerrae</name>
    <dbReference type="NCBI Taxonomy" id="2530452"/>
    <lineage>
        <taxon>Bacteria</taxon>
        <taxon>Pseudomonadati</taxon>
        <taxon>Bacteroidota</taxon>
        <taxon>Sphingobacteriia</taxon>
        <taxon>Sphingobacteriales</taxon>
        <taxon>Sphingobacteriaceae</taxon>
        <taxon>Pedobacter</taxon>
    </lineage>
</organism>
<evidence type="ECO:0000313" key="4">
    <source>
        <dbReference type="Proteomes" id="UP000292884"/>
    </source>
</evidence>
<name>A0A4R0MQZ8_9SPHI</name>
<proteinExistence type="predicted"/>
<dbReference type="SUPFAM" id="SSF52833">
    <property type="entry name" value="Thioredoxin-like"/>
    <property type="match status" value="1"/>
</dbReference>
<accession>A0A4R0MQZ8</accession>
<dbReference type="InterPro" id="IPR013766">
    <property type="entry name" value="Thioredoxin_domain"/>
</dbReference>